<dbReference type="EnsemblPlants" id="OGLUM03G24380.1">
    <property type="protein sequence ID" value="OGLUM03G24380.1"/>
    <property type="gene ID" value="OGLUM03G24380"/>
</dbReference>
<protein>
    <submittedName>
        <fullName evidence="1">Uncharacterized protein</fullName>
    </submittedName>
</protein>
<reference evidence="1" key="2">
    <citation type="submission" date="2018-05" db="EMBL/GenBank/DDBJ databases">
        <title>OgluRS3 (Oryza glumaepatula Reference Sequence Version 3).</title>
        <authorList>
            <person name="Zhang J."/>
            <person name="Kudrna D."/>
            <person name="Lee S."/>
            <person name="Talag J."/>
            <person name="Welchert J."/>
            <person name="Wing R.A."/>
        </authorList>
    </citation>
    <scope>NUCLEOTIDE SEQUENCE [LARGE SCALE GENOMIC DNA]</scope>
</reference>
<keyword evidence="2" id="KW-1185">Reference proteome</keyword>
<dbReference type="Gramene" id="OGLUM03G24380.1">
    <property type="protein sequence ID" value="OGLUM03G24380.1"/>
    <property type="gene ID" value="OGLUM03G24380"/>
</dbReference>
<reference evidence="1" key="1">
    <citation type="submission" date="2015-04" db="UniProtKB">
        <authorList>
            <consortium name="EnsemblPlants"/>
        </authorList>
    </citation>
    <scope>IDENTIFICATION</scope>
</reference>
<evidence type="ECO:0000313" key="2">
    <source>
        <dbReference type="Proteomes" id="UP000026961"/>
    </source>
</evidence>
<sequence>MPLANGDSSADTTTRRNAEDFLAILLKVVSSPEVAGIDASGVASGGGLQSLGAHWNLIAAWRGLGNSGNGKDSPAVVDNVGFTATARLSGGMLREGAWVVIERGIGDGTRRPELEKMTAISLVCARFLKFLEGFWP</sequence>
<dbReference type="AlphaFoldDB" id="A0A0D9Z9P2"/>
<organism evidence="1">
    <name type="scientific">Oryza glumipatula</name>
    <dbReference type="NCBI Taxonomy" id="40148"/>
    <lineage>
        <taxon>Eukaryota</taxon>
        <taxon>Viridiplantae</taxon>
        <taxon>Streptophyta</taxon>
        <taxon>Embryophyta</taxon>
        <taxon>Tracheophyta</taxon>
        <taxon>Spermatophyta</taxon>
        <taxon>Magnoliopsida</taxon>
        <taxon>Liliopsida</taxon>
        <taxon>Poales</taxon>
        <taxon>Poaceae</taxon>
        <taxon>BOP clade</taxon>
        <taxon>Oryzoideae</taxon>
        <taxon>Oryzeae</taxon>
        <taxon>Oryzinae</taxon>
        <taxon>Oryza</taxon>
    </lineage>
</organism>
<name>A0A0D9Z9P2_9ORYZ</name>
<dbReference type="Proteomes" id="UP000026961">
    <property type="component" value="Chromosome 3"/>
</dbReference>
<accession>A0A0D9Z9P2</accession>
<evidence type="ECO:0000313" key="1">
    <source>
        <dbReference type="EnsemblPlants" id="OGLUM03G24380.1"/>
    </source>
</evidence>
<dbReference type="HOGENOM" id="CLU_126788_0_0_1"/>
<proteinExistence type="predicted"/>